<reference evidence="2" key="2">
    <citation type="submission" date="2023-05" db="EMBL/GenBank/DDBJ databases">
        <authorList>
            <consortium name="Lawrence Berkeley National Laboratory"/>
            <person name="Steindorff A."/>
            <person name="Hensen N."/>
            <person name="Bonometti L."/>
            <person name="Westerberg I."/>
            <person name="Brannstrom I.O."/>
            <person name="Guillou S."/>
            <person name="Cros-Aarteil S."/>
            <person name="Calhoun S."/>
            <person name="Haridas S."/>
            <person name="Kuo A."/>
            <person name="Mondo S."/>
            <person name="Pangilinan J."/>
            <person name="Riley R."/>
            <person name="Labutti K."/>
            <person name="Andreopoulos B."/>
            <person name="Lipzen A."/>
            <person name="Chen C."/>
            <person name="Yanf M."/>
            <person name="Daum C."/>
            <person name="Ng V."/>
            <person name="Clum A."/>
            <person name="Ohm R."/>
            <person name="Martin F."/>
            <person name="Silar P."/>
            <person name="Natvig D."/>
            <person name="Lalanne C."/>
            <person name="Gautier V."/>
            <person name="Ament-Velasquez S.L."/>
            <person name="Kruys A."/>
            <person name="Hutchinson M.I."/>
            <person name="Powell A.J."/>
            <person name="Barry K."/>
            <person name="Miller A.N."/>
            <person name="Grigoriev I.V."/>
            <person name="Debuchy R."/>
            <person name="Gladieux P."/>
            <person name="Thoren M.H."/>
            <person name="Johannesson H."/>
        </authorList>
    </citation>
    <scope>NUCLEOTIDE SEQUENCE</scope>
    <source>
        <strain evidence="2">CBS 103.79</strain>
    </source>
</reference>
<evidence type="ECO:0000313" key="3">
    <source>
        <dbReference type="Proteomes" id="UP001303889"/>
    </source>
</evidence>
<proteinExistence type="predicted"/>
<evidence type="ECO:0000313" key="2">
    <source>
        <dbReference type="EMBL" id="KAK3902889.1"/>
    </source>
</evidence>
<sequence>MSLGQPCPGELLRKPTLVHSQRFILATLVVISALAGAQAISIAFPGSGCLNLTSITLSGGRPASPAAVHAWTAVAHADVV</sequence>
<feature type="transmembrane region" description="Helical" evidence="1">
    <location>
        <begin position="23"/>
        <end position="44"/>
    </location>
</feature>
<comment type="caution">
    <text evidence="2">The sequence shown here is derived from an EMBL/GenBank/DDBJ whole genome shotgun (WGS) entry which is preliminary data.</text>
</comment>
<keyword evidence="3" id="KW-1185">Reference proteome</keyword>
<protein>
    <submittedName>
        <fullName evidence="2">Uncharacterized protein</fullName>
    </submittedName>
</protein>
<organism evidence="2 3">
    <name type="scientific">Staphylotrichum tortipilum</name>
    <dbReference type="NCBI Taxonomy" id="2831512"/>
    <lineage>
        <taxon>Eukaryota</taxon>
        <taxon>Fungi</taxon>
        <taxon>Dikarya</taxon>
        <taxon>Ascomycota</taxon>
        <taxon>Pezizomycotina</taxon>
        <taxon>Sordariomycetes</taxon>
        <taxon>Sordariomycetidae</taxon>
        <taxon>Sordariales</taxon>
        <taxon>Chaetomiaceae</taxon>
        <taxon>Staphylotrichum</taxon>
    </lineage>
</organism>
<reference evidence="2" key="1">
    <citation type="journal article" date="2023" name="Mol. Phylogenet. Evol.">
        <title>Genome-scale phylogeny and comparative genomics of the fungal order Sordariales.</title>
        <authorList>
            <person name="Hensen N."/>
            <person name="Bonometti L."/>
            <person name="Westerberg I."/>
            <person name="Brannstrom I.O."/>
            <person name="Guillou S."/>
            <person name="Cros-Aarteil S."/>
            <person name="Calhoun S."/>
            <person name="Haridas S."/>
            <person name="Kuo A."/>
            <person name="Mondo S."/>
            <person name="Pangilinan J."/>
            <person name="Riley R."/>
            <person name="LaButti K."/>
            <person name="Andreopoulos B."/>
            <person name="Lipzen A."/>
            <person name="Chen C."/>
            <person name="Yan M."/>
            <person name="Daum C."/>
            <person name="Ng V."/>
            <person name="Clum A."/>
            <person name="Steindorff A."/>
            <person name="Ohm R.A."/>
            <person name="Martin F."/>
            <person name="Silar P."/>
            <person name="Natvig D.O."/>
            <person name="Lalanne C."/>
            <person name="Gautier V."/>
            <person name="Ament-Velasquez S.L."/>
            <person name="Kruys A."/>
            <person name="Hutchinson M.I."/>
            <person name="Powell A.J."/>
            <person name="Barry K."/>
            <person name="Miller A.N."/>
            <person name="Grigoriev I.V."/>
            <person name="Debuchy R."/>
            <person name="Gladieux P."/>
            <person name="Hiltunen Thoren M."/>
            <person name="Johannesson H."/>
        </authorList>
    </citation>
    <scope>NUCLEOTIDE SEQUENCE</scope>
    <source>
        <strain evidence="2">CBS 103.79</strain>
    </source>
</reference>
<dbReference type="EMBL" id="MU855481">
    <property type="protein sequence ID" value="KAK3902889.1"/>
    <property type="molecule type" value="Genomic_DNA"/>
</dbReference>
<accession>A0AAN6MLM1</accession>
<name>A0AAN6MLM1_9PEZI</name>
<evidence type="ECO:0000256" key="1">
    <source>
        <dbReference type="SAM" id="Phobius"/>
    </source>
</evidence>
<keyword evidence="1" id="KW-1133">Transmembrane helix</keyword>
<keyword evidence="1" id="KW-0472">Membrane</keyword>
<dbReference type="AlphaFoldDB" id="A0AAN6MLM1"/>
<keyword evidence="1" id="KW-0812">Transmembrane</keyword>
<dbReference type="Proteomes" id="UP001303889">
    <property type="component" value="Unassembled WGS sequence"/>
</dbReference>
<gene>
    <name evidence="2" type="ORF">C8A05DRAFT_33390</name>
</gene>